<feature type="signal peptide" evidence="1">
    <location>
        <begin position="1"/>
        <end position="15"/>
    </location>
</feature>
<evidence type="ECO:0000256" key="1">
    <source>
        <dbReference type="SAM" id="SignalP"/>
    </source>
</evidence>
<name>A0AAU9IL53_9CILI</name>
<keyword evidence="4" id="KW-1185">Reference proteome</keyword>
<evidence type="ECO:0000313" key="4">
    <source>
        <dbReference type="Proteomes" id="UP001162131"/>
    </source>
</evidence>
<dbReference type="GO" id="GO:0006508">
    <property type="term" value="P:proteolysis"/>
    <property type="evidence" value="ECO:0007669"/>
    <property type="project" value="InterPro"/>
</dbReference>
<dbReference type="Gene3D" id="3.90.70.10">
    <property type="entry name" value="Cysteine proteinases"/>
    <property type="match status" value="1"/>
</dbReference>
<sequence length="177" mass="19542">MRYLLFASICALAFSGPILFQDSDLVAPQEMIDEINRSQDSWTASSDWVGNMTVAEAKQRAAQRPGSQKFLKKNRGALLDSISIPASFDARQQWPNCIHPIQNDDNCHAGWAFAAADTLSDRFCIASNGTVNVVLSAAEIVLCLLEKPSCTLGTTDLAWNFIKDMEQCQKDACHKAW</sequence>
<comment type="caution">
    <text evidence="3">The sequence shown here is derived from an EMBL/GenBank/DDBJ whole genome shotgun (WGS) entry which is preliminary data.</text>
</comment>
<dbReference type="AlphaFoldDB" id="A0AAU9IL53"/>
<feature type="chain" id="PRO_5043661629" description="Peptidase C1A papain C-terminal domain-containing protein" evidence="1">
    <location>
        <begin position="16"/>
        <end position="177"/>
    </location>
</feature>
<dbReference type="GO" id="GO:0008234">
    <property type="term" value="F:cysteine-type peptidase activity"/>
    <property type="evidence" value="ECO:0007669"/>
    <property type="project" value="InterPro"/>
</dbReference>
<organism evidence="3 4">
    <name type="scientific">Blepharisma stoltei</name>
    <dbReference type="NCBI Taxonomy" id="1481888"/>
    <lineage>
        <taxon>Eukaryota</taxon>
        <taxon>Sar</taxon>
        <taxon>Alveolata</taxon>
        <taxon>Ciliophora</taxon>
        <taxon>Postciliodesmatophora</taxon>
        <taxon>Heterotrichea</taxon>
        <taxon>Heterotrichida</taxon>
        <taxon>Blepharismidae</taxon>
        <taxon>Blepharisma</taxon>
    </lineage>
</organism>
<reference evidence="3" key="1">
    <citation type="submission" date="2021-09" db="EMBL/GenBank/DDBJ databases">
        <authorList>
            <consortium name="AG Swart"/>
            <person name="Singh M."/>
            <person name="Singh A."/>
            <person name="Seah K."/>
            <person name="Emmerich C."/>
        </authorList>
    </citation>
    <scope>NUCLEOTIDE SEQUENCE</scope>
    <source>
        <strain evidence="3">ATCC30299</strain>
    </source>
</reference>
<gene>
    <name evidence="3" type="ORF">BSTOLATCC_MIC9773</name>
</gene>
<keyword evidence="1" id="KW-0732">Signal</keyword>
<dbReference type="Pfam" id="PF00112">
    <property type="entry name" value="Peptidase_C1"/>
    <property type="match status" value="1"/>
</dbReference>
<dbReference type="InterPro" id="IPR000668">
    <property type="entry name" value="Peptidase_C1A_C"/>
</dbReference>
<evidence type="ECO:0000259" key="2">
    <source>
        <dbReference type="Pfam" id="PF00112"/>
    </source>
</evidence>
<protein>
    <recommendedName>
        <fullName evidence="2">Peptidase C1A papain C-terminal domain-containing protein</fullName>
    </recommendedName>
</protein>
<dbReference type="InterPro" id="IPR038765">
    <property type="entry name" value="Papain-like_cys_pep_sf"/>
</dbReference>
<proteinExistence type="predicted"/>
<feature type="domain" description="Peptidase C1A papain C-terminal" evidence="2">
    <location>
        <begin position="84"/>
        <end position="172"/>
    </location>
</feature>
<evidence type="ECO:0000313" key="3">
    <source>
        <dbReference type="EMBL" id="CAG9313972.1"/>
    </source>
</evidence>
<accession>A0AAU9IL53</accession>
<dbReference type="EMBL" id="CAJZBQ010000011">
    <property type="protein sequence ID" value="CAG9313972.1"/>
    <property type="molecule type" value="Genomic_DNA"/>
</dbReference>
<dbReference type="Proteomes" id="UP001162131">
    <property type="component" value="Unassembled WGS sequence"/>
</dbReference>
<dbReference type="SUPFAM" id="SSF54001">
    <property type="entry name" value="Cysteine proteinases"/>
    <property type="match status" value="1"/>
</dbReference>